<dbReference type="InParanoid" id="A0A0P0XLJ3"/>
<keyword evidence="2" id="KW-1185">Reference proteome</keyword>
<accession>A0A0P0XLJ3</accession>
<dbReference type="AlphaFoldDB" id="A0A0P0XLJ3"/>
<dbReference type="EMBL" id="AP014965">
    <property type="protein sequence ID" value="BAT07651.1"/>
    <property type="molecule type" value="Genomic_DNA"/>
</dbReference>
<reference evidence="2" key="1">
    <citation type="journal article" date="2005" name="Nature">
        <title>The map-based sequence of the rice genome.</title>
        <authorList>
            <consortium name="International rice genome sequencing project (IRGSP)"/>
            <person name="Matsumoto T."/>
            <person name="Wu J."/>
            <person name="Kanamori H."/>
            <person name="Katayose Y."/>
            <person name="Fujisawa M."/>
            <person name="Namiki N."/>
            <person name="Mizuno H."/>
            <person name="Yamamoto K."/>
            <person name="Antonio B.A."/>
            <person name="Baba T."/>
            <person name="Sakata K."/>
            <person name="Nagamura Y."/>
            <person name="Aoki H."/>
            <person name="Arikawa K."/>
            <person name="Arita K."/>
            <person name="Bito T."/>
            <person name="Chiden Y."/>
            <person name="Fujitsuka N."/>
            <person name="Fukunaka R."/>
            <person name="Hamada M."/>
            <person name="Harada C."/>
            <person name="Hayashi A."/>
            <person name="Hijishita S."/>
            <person name="Honda M."/>
            <person name="Hosokawa S."/>
            <person name="Ichikawa Y."/>
            <person name="Idonuma A."/>
            <person name="Iijima M."/>
            <person name="Ikeda M."/>
            <person name="Ikeno M."/>
            <person name="Ito K."/>
            <person name="Ito S."/>
            <person name="Ito T."/>
            <person name="Ito Y."/>
            <person name="Ito Y."/>
            <person name="Iwabuchi A."/>
            <person name="Kamiya K."/>
            <person name="Karasawa W."/>
            <person name="Kurita K."/>
            <person name="Katagiri S."/>
            <person name="Kikuta A."/>
            <person name="Kobayashi H."/>
            <person name="Kobayashi N."/>
            <person name="Machita K."/>
            <person name="Maehara T."/>
            <person name="Masukawa M."/>
            <person name="Mizubayashi T."/>
            <person name="Mukai Y."/>
            <person name="Nagasaki H."/>
            <person name="Nagata Y."/>
            <person name="Naito S."/>
            <person name="Nakashima M."/>
            <person name="Nakama Y."/>
            <person name="Nakamichi Y."/>
            <person name="Nakamura M."/>
            <person name="Meguro A."/>
            <person name="Negishi M."/>
            <person name="Ohta I."/>
            <person name="Ohta T."/>
            <person name="Okamoto M."/>
            <person name="Ono N."/>
            <person name="Saji S."/>
            <person name="Sakaguchi M."/>
            <person name="Sakai K."/>
            <person name="Shibata M."/>
            <person name="Shimokawa T."/>
            <person name="Song J."/>
            <person name="Takazaki Y."/>
            <person name="Terasawa K."/>
            <person name="Tsugane M."/>
            <person name="Tsuji K."/>
            <person name="Ueda S."/>
            <person name="Waki K."/>
            <person name="Yamagata H."/>
            <person name="Yamamoto M."/>
            <person name="Yamamoto S."/>
            <person name="Yamane H."/>
            <person name="Yoshiki S."/>
            <person name="Yoshihara R."/>
            <person name="Yukawa K."/>
            <person name="Zhong H."/>
            <person name="Yano M."/>
            <person name="Yuan Q."/>
            <person name="Ouyang S."/>
            <person name="Liu J."/>
            <person name="Jones K.M."/>
            <person name="Gansberger K."/>
            <person name="Moffat K."/>
            <person name="Hill J."/>
            <person name="Bera J."/>
            <person name="Fadrosh D."/>
            <person name="Jin S."/>
            <person name="Johri S."/>
            <person name="Kim M."/>
            <person name="Overton L."/>
            <person name="Reardon M."/>
            <person name="Tsitrin T."/>
            <person name="Vuong H."/>
            <person name="Weaver B."/>
            <person name="Ciecko A."/>
            <person name="Tallon L."/>
            <person name="Jackson J."/>
            <person name="Pai G."/>
            <person name="Aken S.V."/>
            <person name="Utterback T."/>
            <person name="Reidmuller S."/>
            <person name="Feldblyum T."/>
            <person name="Hsiao J."/>
            <person name="Zismann V."/>
            <person name="Iobst S."/>
            <person name="de Vazeille A.R."/>
            <person name="Buell C.R."/>
            <person name="Ying K."/>
            <person name="Li Y."/>
            <person name="Lu T."/>
            <person name="Huang Y."/>
            <person name="Zhao Q."/>
            <person name="Feng Q."/>
            <person name="Zhang L."/>
            <person name="Zhu J."/>
            <person name="Weng Q."/>
            <person name="Mu J."/>
            <person name="Lu Y."/>
            <person name="Fan D."/>
            <person name="Liu Y."/>
            <person name="Guan J."/>
            <person name="Zhang Y."/>
            <person name="Yu S."/>
            <person name="Liu X."/>
            <person name="Zhang Y."/>
            <person name="Hong G."/>
            <person name="Han B."/>
            <person name="Choisne N."/>
            <person name="Demange N."/>
            <person name="Orjeda G."/>
            <person name="Samain S."/>
            <person name="Cattolico L."/>
            <person name="Pelletier E."/>
            <person name="Couloux A."/>
            <person name="Segurens B."/>
            <person name="Wincker P."/>
            <person name="D'Hont A."/>
            <person name="Scarpelli C."/>
            <person name="Weissenbach J."/>
            <person name="Salanoubat M."/>
            <person name="Quetier F."/>
            <person name="Yu Y."/>
            <person name="Kim H.R."/>
            <person name="Rambo T."/>
            <person name="Currie J."/>
            <person name="Collura K."/>
            <person name="Luo M."/>
            <person name="Yang T."/>
            <person name="Ammiraju J.S.S."/>
            <person name="Engler F."/>
            <person name="Soderlund C."/>
            <person name="Wing R.A."/>
            <person name="Palmer L.E."/>
            <person name="de la Bastide M."/>
            <person name="Spiegel L."/>
            <person name="Nascimento L."/>
            <person name="Zutavern T."/>
            <person name="O'Shaughnessy A."/>
            <person name="Dike S."/>
            <person name="Dedhia N."/>
            <person name="Preston R."/>
            <person name="Balija V."/>
            <person name="McCombie W.R."/>
            <person name="Chow T."/>
            <person name="Chen H."/>
            <person name="Chung M."/>
            <person name="Chen C."/>
            <person name="Shaw J."/>
            <person name="Wu H."/>
            <person name="Hsiao K."/>
            <person name="Chao Y."/>
            <person name="Chu M."/>
            <person name="Cheng C."/>
            <person name="Hour A."/>
            <person name="Lee P."/>
            <person name="Lin S."/>
            <person name="Lin Y."/>
            <person name="Liou J."/>
            <person name="Liu S."/>
            <person name="Hsing Y."/>
            <person name="Raghuvanshi S."/>
            <person name="Mohanty A."/>
            <person name="Bharti A.K."/>
            <person name="Gaur A."/>
            <person name="Gupta V."/>
            <person name="Kumar D."/>
            <person name="Ravi V."/>
            <person name="Vij S."/>
            <person name="Kapur A."/>
            <person name="Khurana P."/>
            <person name="Khurana P."/>
            <person name="Khurana J.P."/>
            <person name="Tyagi A.K."/>
            <person name="Gaikwad K."/>
            <person name="Singh A."/>
            <person name="Dalal V."/>
            <person name="Srivastava S."/>
            <person name="Dixit A."/>
            <person name="Pal A.K."/>
            <person name="Ghazi I.A."/>
            <person name="Yadav M."/>
            <person name="Pandit A."/>
            <person name="Bhargava A."/>
            <person name="Sureshbabu K."/>
            <person name="Batra K."/>
            <person name="Sharma T.R."/>
            <person name="Mohapatra T."/>
            <person name="Singh N.K."/>
            <person name="Messing J."/>
            <person name="Nelson A.B."/>
            <person name="Fuks G."/>
            <person name="Kavchok S."/>
            <person name="Keizer G."/>
            <person name="Linton E."/>
            <person name="Llaca V."/>
            <person name="Song R."/>
            <person name="Tanyolac B."/>
            <person name="Young S."/>
            <person name="Ho-Il K."/>
            <person name="Hahn J.H."/>
            <person name="Sangsakoo G."/>
            <person name="Vanavichit A."/>
            <person name="de Mattos Luiz.A.T."/>
            <person name="Zimmer P.D."/>
            <person name="Malone G."/>
            <person name="Dellagostin O."/>
            <person name="de Oliveira A.C."/>
            <person name="Bevan M."/>
            <person name="Bancroft I."/>
            <person name="Minx P."/>
            <person name="Cordum H."/>
            <person name="Wilson R."/>
            <person name="Cheng Z."/>
            <person name="Jin W."/>
            <person name="Jiang J."/>
            <person name="Leong S.A."/>
            <person name="Iwama H."/>
            <person name="Gojobori T."/>
            <person name="Itoh T."/>
            <person name="Niimura Y."/>
            <person name="Fujii Y."/>
            <person name="Habara T."/>
            <person name="Sakai H."/>
            <person name="Sato Y."/>
            <person name="Wilson G."/>
            <person name="Kumar K."/>
            <person name="McCouch S."/>
            <person name="Juretic N."/>
            <person name="Hoen D."/>
            <person name="Wright S."/>
            <person name="Bruskiewich R."/>
            <person name="Bureau T."/>
            <person name="Miyao A."/>
            <person name="Hirochika H."/>
            <person name="Nishikawa T."/>
            <person name="Kadowaki K."/>
            <person name="Sugiura M."/>
            <person name="Burr B."/>
            <person name="Sasaki T."/>
        </authorList>
    </citation>
    <scope>NUCLEOTIDE SEQUENCE [LARGE SCALE GENOMIC DNA]</scope>
    <source>
        <strain evidence="2">cv. Nipponbare</strain>
    </source>
</reference>
<reference evidence="1 2" key="2">
    <citation type="journal article" date="2013" name="Plant Cell Physiol.">
        <title>Rice Annotation Project Database (RAP-DB): an integrative and interactive database for rice genomics.</title>
        <authorList>
            <person name="Sakai H."/>
            <person name="Lee S.S."/>
            <person name="Tanaka T."/>
            <person name="Numa H."/>
            <person name="Kim J."/>
            <person name="Kawahara Y."/>
            <person name="Wakimoto H."/>
            <person name="Yang C.C."/>
            <person name="Iwamoto M."/>
            <person name="Abe T."/>
            <person name="Yamada Y."/>
            <person name="Muto A."/>
            <person name="Inokuchi H."/>
            <person name="Ikemura T."/>
            <person name="Matsumoto T."/>
            <person name="Sasaki T."/>
            <person name="Itoh T."/>
        </authorList>
    </citation>
    <scope>NUCLEOTIDE SEQUENCE [LARGE SCALE GENOMIC DNA]</scope>
    <source>
        <strain evidence="2">cv. Nipponbare</strain>
    </source>
</reference>
<evidence type="ECO:0000313" key="1">
    <source>
        <dbReference type="EMBL" id="BAT07651.1"/>
    </source>
</evidence>
<reference evidence="1 2" key="3">
    <citation type="journal article" date="2013" name="Rice">
        <title>Improvement of the Oryza sativa Nipponbare reference genome using next generation sequence and optical map data.</title>
        <authorList>
            <person name="Kawahara Y."/>
            <person name="de la Bastide M."/>
            <person name="Hamilton J.P."/>
            <person name="Kanamori H."/>
            <person name="McCombie W.R."/>
            <person name="Ouyang S."/>
            <person name="Schwartz D.C."/>
            <person name="Tanaka T."/>
            <person name="Wu J."/>
            <person name="Zhou S."/>
            <person name="Childs K.L."/>
            <person name="Davidson R.M."/>
            <person name="Lin H."/>
            <person name="Quesada-Ocampo L."/>
            <person name="Vaillancourt B."/>
            <person name="Sakai H."/>
            <person name="Lee S.S."/>
            <person name="Kim J."/>
            <person name="Numa H."/>
            <person name="Itoh T."/>
            <person name="Buell C.R."/>
            <person name="Matsumoto T."/>
        </authorList>
    </citation>
    <scope>NUCLEOTIDE SEQUENCE [LARGE SCALE GENOMIC DNA]</scope>
    <source>
        <strain evidence="2">cv. Nipponbare</strain>
    </source>
</reference>
<evidence type="ECO:0000313" key="2">
    <source>
        <dbReference type="Proteomes" id="UP000059680"/>
    </source>
</evidence>
<sequence>MGCIGIMFSIDGVVLVISTKEADELNMIGDSIRCSLWIVGICITLNVGSTVVPVILVEESAIATCWPPAGDGTPICMFPIWDDQIRLAIACLGICSMVRIKWCGLEHIAVVREAYLAGGSGNRNGGGPMGSE</sequence>
<organism evidence="1 2">
    <name type="scientific">Oryza sativa subsp. japonica</name>
    <name type="common">Rice</name>
    <dbReference type="NCBI Taxonomy" id="39947"/>
    <lineage>
        <taxon>Eukaryota</taxon>
        <taxon>Viridiplantae</taxon>
        <taxon>Streptophyta</taxon>
        <taxon>Embryophyta</taxon>
        <taxon>Tracheophyta</taxon>
        <taxon>Spermatophyta</taxon>
        <taxon>Magnoliopsida</taxon>
        <taxon>Liliopsida</taxon>
        <taxon>Poales</taxon>
        <taxon>Poaceae</taxon>
        <taxon>BOP clade</taxon>
        <taxon>Oryzoideae</taxon>
        <taxon>Oryzeae</taxon>
        <taxon>Oryzinae</taxon>
        <taxon>Oryza</taxon>
        <taxon>Oryza sativa</taxon>
    </lineage>
</organism>
<dbReference type="PaxDb" id="39947-A0A0P0XLJ3"/>
<gene>
    <name evidence="1" type="ordered locus">Os09g0352650</name>
    <name evidence="1" type="ORF">OSNPB_090352650</name>
</gene>
<proteinExistence type="predicted"/>
<dbReference type="Proteomes" id="UP000059680">
    <property type="component" value="Chromosome 9"/>
</dbReference>
<name>A0A0P0XLJ3_ORYSJ</name>
<protein>
    <submittedName>
        <fullName evidence="1">Os09g0352650 protein</fullName>
    </submittedName>
</protein>